<dbReference type="AlphaFoldDB" id="A0A1Q3F4R5"/>
<feature type="region of interest" description="Disordered" evidence="1">
    <location>
        <begin position="340"/>
        <end position="385"/>
    </location>
</feature>
<feature type="signal peptide" evidence="2">
    <location>
        <begin position="1"/>
        <end position="17"/>
    </location>
</feature>
<feature type="chain" id="PRO_5013089045" evidence="2">
    <location>
        <begin position="18"/>
        <end position="600"/>
    </location>
</feature>
<sequence>MLLTFLDRLLMFRPLAADSKDSSKGQFGDTLEVPQISLSETPNGVDPTRKAVKYVKSPQKRSPSPNLFPEQQIDWRQYLVHHHSGCSCQFCRWPQYKCAALLVLAGYARVAFLSGNDEQCHQLYSALSEFWAQRKNCFEADELLGQREDFLAMMARAFMNYGQLLMKNVVLESARREFRKSLEIVQSIGVGADPALVQDIEMNLQALEDAAKFVPNNKPSGAPSFAEFIKQNAHLEPAPAIRTNKFLLKTPKVGPSRVIPKTATRADDLLKQVARKRLKTVLAENNHSHETELISAMTGLSCGSERRPKTKVSIFVDSPEKPASGRLQTGKKKLFCKETYSAEQETSPKKPARERNLASETPAAAPKLTRKKRLPLSPTLHASSSTESFKDALVNGLQCSTPKVSTVATRAKGRTTSKKPKLNIEYPKLGRAKSKSPKQNHSFNSSFRDVLLKSITESAKQRPPTADSSVIVLDDSDEVVNTSIVENTSINHSCGGVLSLKKYSDRKVYGSTRKKITAKTRLQFDSSVVDITTPVSSPVVAVAPTPASGSSSAETVQVVKRTRGRPKVVKTTEITPELGAAVPGKITRTTRKVRGKAGAV</sequence>
<evidence type="ECO:0000313" key="3">
    <source>
        <dbReference type="EMBL" id="JAV22556.1"/>
    </source>
</evidence>
<keyword evidence="2" id="KW-0732">Signal</keyword>
<name>A0A1Q3F4R5_CULTA</name>
<reference evidence="3" key="1">
    <citation type="submission" date="2017-01" db="EMBL/GenBank/DDBJ databases">
        <title>A deep insight into the sialotranscriptome of adult male and female Cluex tarsalis mosquitoes.</title>
        <authorList>
            <person name="Ribeiro J.M."/>
            <person name="Moreira F."/>
            <person name="Bernard K.A."/>
            <person name="Calvo E."/>
        </authorList>
    </citation>
    <scope>NUCLEOTIDE SEQUENCE</scope>
    <source>
        <strain evidence="3">Kern County</strain>
        <tissue evidence="3">Salivary glands</tissue>
    </source>
</reference>
<protein>
    <submittedName>
        <fullName evidence="3">Putative conserved secreted protein</fullName>
    </submittedName>
</protein>
<proteinExistence type="predicted"/>
<feature type="compositionally biased region" description="Basic and acidic residues" evidence="1">
    <location>
        <begin position="346"/>
        <end position="357"/>
    </location>
</feature>
<evidence type="ECO:0000256" key="1">
    <source>
        <dbReference type="SAM" id="MobiDB-lite"/>
    </source>
</evidence>
<dbReference type="EMBL" id="GFDL01012489">
    <property type="protein sequence ID" value="JAV22556.1"/>
    <property type="molecule type" value="Transcribed_RNA"/>
</dbReference>
<organism evidence="3">
    <name type="scientific">Culex tarsalis</name>
    <name type="common">Encephalitis mosquito</name>
    <dbReference type="NCBI Taxonomy" id="7177"/>
    <lineage>
        <taxon>Eukaryota</taxon>
        <taxon>Metazoa</taxon>
        <taxon>Ecdysozoa</taxon>
        <taxon>Arthropoda</taxon>
        <taxon>Hexapoda</taxon>
        <taxon>Insecta</taxon>
        <taxon>Pterygota</taxon>
        <taxon>Neoptera</taxon>
        <taxon>Endopterygota</taxon>
        <taxon>Diptera</taxon>
        <taxon>Nematocera</taxon>
        <taxon>Culicoidea</taxon>
        <taxon>Culicidae</taxon>
        <taxon>Culicinae</taxon>
        <taxon>Culicini</taxon>
        <taxon>Culex</taxon>
        <taxon>Culex</taxon>
    </lineage>
</organism>
<accession>A0A1Q3F4R5</accession>
<evidence type="ECO:0000256" key="2">
    <source>
        <dbReference type="SAM" id="SignalP"/>
    </source>
</evidence>